<protein>
    <submittedName>
        <fullName evidence="1">Uncharacterized protein</fullName>
    </submittedName>
</protein>
<dbReference type="KEGG" id="bvz:BRAD3257_1520"/>
<dbReference type="AlphaFoldDB" id="A0A2U3PU56"/>
<evidence type="ECO:0000313" key="2">
    <source>
        <dbReference type="Proteomes" id="UP000246085"/>
    </source>
</evidence>
<accession>A0A2U3PU56</accession>
<proteinExistence type="predicted"/>
<name>A0A2U3PU56_9BRAD</name>
<organism evidence="1 2">
    <name type="scientific">Bradyrhizobium vignae</name>
    <dbReference type="NCBI Taxonomy" id="1549949"/>
    <lineage>
        <taxon>Bacteria</taxon>
        <taxon>Pseudomonadati</taxon>
        <taxon>Pseudomonadota</taxon>
        <taxon>Alphaproteobacteria</taxon>
        <taxon>Hyphomicrobiales</taxon>
        <taxon>Nitrobacteraceae</taxon>
        <taxon>Bradyrhizobium</taxon>
    </lineage>
</organism>
<sequence length="85" mass="9676">MFPPLRYAGDNLTSQASRLCYVFRVRSRHVIDELIVGHGPLQCNYALNFPKPEVILSEIGLGQRQRLDDWSVLANISRIYCEAAL</sequence>
<reference evidence="1 2" key="1">
    <citation type="submission" date="2018-03" db="EMBL/GenBank/DDBJ databases">
        <authorList>
            <person name="Gully D."/>
        </authorList>
    </citation>
    <scope>NUCLEOTIDE SEQUENCE [LARGE SCALE GENOMIC DNA]</scope>
    <source>
        <strain evidence="1">ORS3257</strain>
    </source>
</reference>
<evidence type="ECO:0000313" key="1">
    <source>
        <dbReference type="EMBL" id="SPP92649.1"/>
    </source>
</evidence>
<dbReference type="Proteomes" id="UP000246085">
    <property type="component" value="Chromosome BRAD3257"/>
</dbReference>
<dbReference type="EMBL" id="LS398110">
    <property type="protein sequence ID" value="SPP92649.1"/>
    <property type="molecule type" value="Genomic_DNA"/>
</dbReference>
<gene>
    <name evidence="1" type="ORF">BRAD3257_1520</name>
</gene>